<name>A0A1M6WYI5_SELRU</name>
<reference evidence="1 2" key="1">
    <citation type="submission" date="2016-11" db="EMBL/GenBank/DDBJ databases">
        <authorList>
            <person name="Jaros S."/>
            <person name="Januszkiewicz K."/>
            <person name="Wedrychowicz H."/>
        </authorList>
    </citation>
    <scope>NUCLEOTIDE SEQUENCE [LARGE SCALE GENOMIC DNA]</scope>
    <source>
        <strain evidence="1 2">HD4</strain>
    </source>
</reference>
<proteinExistence type="predicted"/>
<dbReference type="Proteomes" id="UP000184263">
    <property type="component" value="Unassembled WGS sequence"/>
</dbReference>
<gene>
    <name evidence="1" type="ORF">SAMN05216582_12916</name>
</gene>
<dbReference type="AlphaFoldDB" id="A0A1M6WYI5"/>
<evidence type="ECO:0000313" key="1">
    <source>
        <dbReference type="EMBL" id="SHK98733.1"/>
    </source>
</evidence>
<dbReference type="EMBL" id="FRBC01000029">
    <property type="protein sequence ID" value="SHK98733.1"/>
    <property type="molecule type" value="Genomic_DNA"/>
</dbReference>
<organism evidence="1 2">
    <name type="scientific">Selenomonas ruminantium</name>
    <dbReference type="NCBI Taxonomy" id="971"/>
    <lineage>
        <taxon>Bacteria</taxon>
        <taxon>Bacillati</taxon>
        <taxon>Bacillota</taxon>
        <taxon>Negativicutes</taxon>
        <taxon>Selenomonadales</taxon>
        <taxon>Selenomonadaceae</taxon>
        <taxon>Selenomonas</taxon>
    </lineage>
</organism>
<sequence>MDVRSIDSKSMESLLPHRHEEVLKSQQNRLLGIINAVKTGDEDVNKGLPPLHTLLSRLDALQGSQELENSSWHSSPAFDVDIRHGEEQDPFAQDAYVLDLQYYA</sequence>
<evidence type="ECO:0000313" key="2">
    <source>
        <dbReference type="Proteomes" id="UP000184263"/>
    </source>
</evidence>
<accession>A0A1M6WYI5</accession>
<dbReference type="OrthoDB" id="1666711at2"/>
<protein>
    <submittedName>
        <fullName evidence="1">Uncharacterized protein</fullName>
    </submittedName>
</protein>
<dbReference type="RefSeq" id="WP_073092047.1">
    <property type="nucleotide sequence ID" value="NZ_FRBC01000029.1"/>
</dbReference>